<dbReference type="Gene3D" id="3.40.50.1820">
    <property type="entry name" value="alpha/beta hydrolase"/>
    <property type="match status" value="1"/>
</dbReference>
<name>A0A2J7RQH7_9NEOP</name>
<dbReference type="FunFam" id="3.40.50.1820:FF:000068">
    <property type="entry name" value="Lipid droplet associated hydrolase"/>
    <property type="match status" value="1"/>
</dbReference>
<dbReference type="GO" id="GO:0005811">
    <property type="term" value="C:lipid droplet"/>
    <property type="evidence" value="ECO:0007669"/>
    <property type="project" value="UniProtKB-SubCell"/>
</dbReference>
<dbReference type="PANTHER" id="PTHR13390">
    <property type="entry name" value="LIPASE"/>
    <property type="match status" value="1"/>
</dbReference>
<dbReference type="OrthoDB" id="448051at2759"/>
<evidence type="ECO:0000313" key="12">
    <source>
        <dbReference type="EMBL" id="PNF43092.1"/>
    </source>
</evidence>
<dbReference type="Proteomes" id="UP000235965">
    <property type="component" value="Unassembled WGS sequence"/>
</dbReference>
<evidence type="ECO:0000256" key="8">
    <source>
        <dbReference type="ARBA" id="ARBA00031924"/>
    </source>
</evidence>
<comment type="catalytic activity">
    <reaction evidence="10">
        <text>a cholesterol ester + H2O = cholesterol + a fatty acid + H(+)</text>
        <dbReference type="Rhea" id="RHEA:36403"/>
        <dbReference type="ChEBI" id="CHEBI:15377"/>
        <dbReference type="ChEBI" id="CHEBI:15378"/>
        <dbReference type="ChEBI" id="CHEBI:16113"/>
        <dbReference type="ChEBI" id="CHEBI:17002"/>
        <dbReference type="ChEBI" id="CHEBI:28868"/>
        <dbReference type="EC" id="3.1.1.13"/>
    </reaction>
    <physiologicalReaction direction="left-to-right" evidence="10">
        <dbReference type="Rhea" id="RHEA:36404"/>
    </physiologicalReaction>
</comment>
<dbReference type="InterPro" id="IPR019363">
    <property type="entry name" value="LDAH"/>
</dbReference>
<dbReference type="SUPFAM" id="SSF53474">
    <property type="entry name" value="alpha/beta-Hydrolases"/>
    <property type="match status" value="1"/>
</dbReference>
<evidence type="ECO:0000256" key="3">
    <source>
        <dbReference type="ARBA" id="ARBA00008300"/>
    </source>
</evidence>
<evidence type="ECO:0000256" key="4">
    <source>
        <dbReference type="ARBA" id="ARBA00019242"/>
    </source>
</evidence>
<evidence type="ECO:0000256" key="2">
    <source>
        <dbReference type="ARBA" id="ARBA00004502"/>
    </source>
</evidence>
<sequence length="316" mass="36004">MAGKEGFVSVNGVPTHVITWGGWVEDELNADHKEIVLLIPGNPGLTGYYNAFLTELHNRLGVPVWAVSLAGQVLPPPTSPHSLPPLKQNPELYNLEGQVEHKLAFIEKYVPENVKIILVGHSIGAKMILDILKNSDVRSRVLKAYLLFPTIERMAESPNGKLMTGVVKHIVPVILYLVWIFTFFPVFVKKFLLSVHFMLRRIPTCHVAPTMKLMNPTVLGNVFFLAMDEMEKVKELDNESLRDLSDLLFLYYGTTDGWVPLEYWKDMAQKNPQIKCMVCEKRIDHAFVLRYNSEMADILLDLIKEHLQKSLTQFRP</sequence>
<dbReference type="GO" id="GO:0034389">
    <property type="term" value="P:lipid droplet organization"/>
    <property type="evidence" value="ECO:0007669"/>
    <property type="project" value="UniProtKB-ARBA"/>
</dbReference>
<keyword evidence="7" id="KW-0256">Endoplasmic reticulum</keyword>
<keyword evidence="13" id="KW-1185">Reference proteome</keyword>
<dbReference type="InParanoid" id="A0A2J7RQH7"/>
<evidence type="ECO:0000256" key="11">
    <source>
        <dbReference type="SAM" id="Phobius"/>
    </source>
</evidence>
<reference evidence="12 13" key="1">
    <citation type="submission" date="2017-12" db="EMBL/GenBank/DDBJ databases">
        <title>Hemimetabolous genomes reveal molecular basis of termite eusociality.</title>
        <authorList>
            <person name="Harrison M.C."/>
            <person name="Jongepier E."/>
            <person name="Robertson H.M."/>
            <person name="Arning N."/>
            <person name="Bitard-Feildel T."/>
            <person name="Chao H."/>
            <person name="Childers C.P."/>
            <person name="Dinh H."/>
            <person name="Doddapaneni H."/>
            <person name="Dugan S."/>
            <person name="Gowin J."/>
            <person name="Greiner C."/>
            <person name="Han Y."/>
            <person name="Hu H."/>
            <person name="Hughes D.S.T."/>
            <person name="Huylmans A.-K."/>
            <person name="Kemena C."/>
            <person name="Kremer L.P.M."/>
            <person name="Lee S.L."/>
            <person name="Lopez-Ezquerra A."/>
            <person name="Mallet L."/>
            <person name="Monroy-Kuhn J.M."/>
            <person name="Moser A."/>
            <person name="Murali S.C."/>
            <person name="Muzny D.M."/>
            <person name="Otani S."/>
            <person name="Piulachs M.-D."/>
            <person name="Poelchau M."/>
            <person name="Qu J."/>
            <person name="Schaub F."/>
            <person name="Wada-Katsumata A."/>
            <person name="Worley K.C."/>
            <person name="Xie Q."/>
            <person name="Ylla G."/>
            <person name="Poulsen M."/>
            <person name="Gibbs R.A."/>
            <person name="Schal C."/>
            <person name="Richards S."/>
            <person name="Belles X."/>
            <person name="Korb J."/>
            <person name="Bornberg-Bauer E."/>
        </authorList>
    </citation>
    <scope>NUCLEOTIDE SEQUENCE [LARGE SCALE GENOMIC DNA]</scope>
    <source>
        <tissue evidence="12">Whole body</tissue>
    </source>
</reference>
<dbReference type="EC" id="3.1.1.13" evidence="9"/>
<keyword evidence="11" id="KW-0472">Membrane</keyword>
<keyword evidence="6 12" id="KW-0378">Hydrolase</keyword>
<proteinExistence type="inferred from homology"/>
<evidence type="ECO:0000256" key="7">
    <source>
        <dbReference type="ARBA" id="ARBA00022824"/>
    </source>
</evidence>
<comment type="subcellular location">
    <subcellularLocation>
        <location evidence="1">Endoplasmic reticulum</location>
    </subcellularLocation>
    <subcellularLocation>
        <location evidence="2">Lipid droplet</location>
    </subcellularLocation>
</comment>
<evidence type="ECO:0000313" key="13">
    <source>
        <dbReference type="Proteomes" id="UP000235965"/>
    </source>
</evidence>
<keyword evidence="11" id="KW-1133">Transmembrane helix</keyword>
<dbReference type="STRING" id="105785.A0A2J7RQH7"/>
<comment type="similarity">
    <text evidence="3">Belongs to the AB hydrolase superfamily. LDAH family.</text>
</comment>
<evidence type="ECO:0000256" key="1">
    <source>
        <dbReference type="ARBA" id="ARBA00004240"/>
    </source>
</evidence>
<keyword evidence="11" id="KW-0812">Transmembrane</keyword>
<dbReference type="Pfam" id="PF10230">
    <property type="entry name" value="LIDHydrolase"/>
    <property type="match status" value="1"/>
</dbReference>
<dbReference type="GO" id="GO:0019915">
    <property type="term" value="P:lipid storage"/>
    <property type="evidence" value="ECO:0007669"/>
    <property type="project" value="InterPro"/>
</dbReference>
<comment type="caution">
    <text evidence="12">The sequence shown here is derived from an EMBL/GenBank/DDBJ whole genome shotgun (WGS) entry which is preliminary data.</text>
</comment>
<dbReference type="FunCoup" id="A0A2J7RQH7">
    <property type="interactions" value="1367"/>
</dbReference>
<dbReference type="GO" id="GO:0004771">
    <property type="term" value="F:sterol ester esterase activity"/>
    <property type="evidence" value="ECO:0007669"/>
    <property type="project" value="UniProtKB-EC"/>
</dbReference>
<feature type="transmembrane region" description="Helical" evidence="11">
    <location>
        <begin position="173"/>
        <end position="192"/>
    </location>
</feature>
<dbReference type="GO" id="GO:0005783">
    <property type="term" value="C:endoplasmic reticulum"/>
    <property type="evidence" value="ECO:0007669"/>
    <property type="project" value="UniProtKB-SubCell"/>
</dbReference>
<dbReference type="InterPro" id="IPR029058">
    <property type="entry name" value="AB_hydrolase_fold"/>
</dbReference>
<evidence type="ECO:0000256" key="6">
    <source>
        <dbReference type="ARBA" id="ARBA00022801"/>
    </source>
</evidence>
<dbReference type="EMBL" id="NEVH01001336">
    <property type="protein sequence ID" value="PNF43092.1"/>
    <property type="molecule type" value="Genomic_DNA"/>
</dbReference>
<dbReference type="PANTHER" id="PTHR13390:SF0">
    <property type="entry name" value="LIPID DROPLET-ASSOCIATED HYDROLASE"/>
    <property type="match status" value="1"/>
</dbReference>
<evidence type="ECO:0000256" key="9">
    <source>
        <dbReference type="ARBA" id="ARBA00039150"/>
    </source>
</evidence>
<keyword evidence="5" id="KW-0551">Lipid droplet</keyword>
<accession>A0A2J7RQH7</accession>
<gene>
    <name evidence="12" type="ORF">B7P43_G02302</name>
</gene>
<evidence type="ECO:0000256" key="10">
    <source>
        <dbReference type="ARBA" id="ARBA00049527"/>
    </source>
</evidence>
<dbReference type="AlphaFoldDB" id="A0A2J7RQH7"/>
<organism evidence="12 13">
    <name type="scientific">Cryptotermes secundus</name>
    <dbReference type="NCBI Taxonomy" id="105785"/>
    <lineage>
        <taxon>Eukaryota</taxon>
        <taxon>Metazoa</taxon>
        <taxon>Ecdysozoa</taxon>
        <taxon>Arthropoda</taxon>
        <taxon>Hexapoda</taxon>
        <taxon>Insecta</taxon>
        <taxon>Pterygota</taxon>
        <taxon>Neoptera</taxon>
        <taxon>Polyneoptera</taxon>
        <taxon>Dictyoptera</taxon>
        <taxon>Blattodea</taxon>
        <taxon>Blattoidea</taxon>
        <taxon>Termitoidae</taxon>
        <taxon>Kalotermitidae</taxon>
        <taxon>Cryptotermitinae</taxon>
        <taxon>Cryptotermes</taxon>
    </lineage>
</organism>
<evidence type="ECO:0000256" key="5">
    <source>
        <dbReference type="ARBA" id="ARBA00022677"/>
    </source>
</evidence>
<protein>
    <recommendedName>
        <fullName evidence="4">Lipid droplet-associated hydrolase</fullName>
        <ecNumber evidence="9">3.1.1.13</ecNumber>
    </recommendedName>
    <alternativeName>
        <fullName evidence="8">Lipid droplet-associated serine hydrolase</fullName>
    </alternativeName>
</protein>